<dbReference type="Gene3D" id="1.10.287.130">
    <property type="match status" value="1"/>
</dbReference>
<dbReference type="Gene3D" id="1.10.510.10">
    <property type="entry name" value="Transferase(Phosphotransferase) domain 1"/>
    <property type="match status" value="1"/>
</dbReference>
<dbReference type="CDD" id="cd00082">
    <property type="entry name" value="HisKA"/>
    <property type="match status" value="1"/>
</dbReference>
<evidence type="ECO:0000256" key="3">
    <source>
        <dbReference type="ARBA" id="ARBA00022553"/>
    </source>
</evidence>
<evidence type="ECO:0000259" key="7">
    <source>
        <dbReference type="PROSITE" id="PS50011"/>
    </source>
</evidence>
<proteinExistence type="predicted"/>
<feature type="domain" description="Histidine kinase" evidence="8">
    <location>
        <begin position="1535"/>
        <end position="1790"/>
    </location>
</feature>
<evidence type="ECO:0000313" key="10">
    <source>
        <dbReference type="Proteomes" id="UP000667802"/>
    </source>
</evidence>
<dbReference type="SUPFAM" id="SSF47384">
    <property type="entry name" value="Homodimeric domain of signal transducing histidine kinase"/>
    <property type="match status" value="1"/>
</dbReference>
<dbReference type="SMART" id="SM00065">
    <property type="entry name" value="GAF"/>
    <property type="match status" value="1"/>
</dbReference>
<dbReference type="Gene3D" id="3.30.565.10">
    <property type="entry name" value="Histidine kinase-like ATPase, C-terminal domain"/>
    <property type="match status" value="1"/>
</dbReference>
<comment type="caution">
    <text evidence="9">The sequence shown here is derived from an EMBL/GenBank/DDBJ whole genome shotgun (WGS) entry which is preliminary data.</text>
</comment>
<dbReference type="InterPro" id="IPR003018">
    <property type="entry name" value="GAF"/>
</dbReference>
<dbReference type="InterPro" id="IPR036890">
    <property type="entry name" value="HATPase_C_sf"/>
</dbReference>
<dbReference type="PROSITE" id="PS50011">
    <property type="entry name" value="PROTEIN_KINASE_DOM"/>
    <property type="match status" value="1"/>
</dbReference>
<evidence type="ECO:0000313" key="9">
    <source>
        <dbReference type="EMBL" id="MDR9895208.1"/>
    </source>
</evidence>
<dbReference type="RefSeq" id="WP_208351349.1">
    <property type="nucleotide sequence ID" value="NZ_JAALHA020000004.1"/>
</dbReference>
<dbReference type="Pfam" id="PF00069">
    <property type="entry name" value="Pkinase"/>
    <property type="match status" value="1"/>
</dbReference>
<dbReference type="EMBL" id="JAALHA020000004">
    <property type="protein sequence ID" value="MDR9895208.1"/>
    <property type="molecule type" value="Genomic_DNA"/>
</dbReference>
<reference evidence="10" key="1">
    <citation type="journal article" date="2021" name="Science">
        <title>Hunting the eagle killer: A cyanobacterial neurotoxin causes vacuolar myelinopathy.</title>
        <authorList>
            <person name="Breinlinger S."/>
            <person name="Phillips T.J."/>
            <person name="Haram B.N."/>
            <person name="Mares J."/>
            <person name="Martinez Yerena J.A."/>
            <person name="Hrouzek P."/>
            <person name="Sobotka R."/>
            <person name="Henderson W.M."/>
            <person name="Schmieder P."/>
            <person name="Williams S.M."/>
            <person name="Lauderdale J.D."/>
            <person name="Wilde H.D."/>
            <person name="Gerrin W."/>
            <person name="Kust A."/>
            <person name="Washington J.W."/>
            <person name="Wagner C."/>
            <person name="Geier B."/>
            <person name="Liebeke M."/>
            <person name="Enke H."/>
            <person name="Niedermeyer T.H.J."/>
            <person name="Wilde S.B."/>
        </authorList>
    </citation>
    <scope>NUCLEOTIDE SEQUENCE [LARGE SCALE GENOMIC DNA]</scope>
    <source>
        <strain evidence="10">Thurmond2011</strain>
    </source>
</reference>
<dbReference type="InterPro" id="IPR005467">
    <property type="entry name" value="His_kinase_dom"/>
</dbReference>
<dbReference type="Gene3D" id="3.30.450.40">
    <property type="match status" value="1"/>
</dbReference>
<dbReference type="Pfam" id="PF13191">
    <property type="entry name" value="AAA_16"/>
    <property type="match status" value="1"/>
</dbReference>
<dbReference type="InterPro" id="IPR029016">
    <property type="entry name" value="GAF-like_dom_sf"/>
</dbReference>
<dbReference type="SUPFAM" id="SSF55781">
    <property type="entry name" value="GAF domain-like"/>
    <property type="match status" value="1"/>
</dbReference>
<evidence type="ECO:0000256" key="6">
    <source>
        <dbReference type="SAM" id="Coils"/>
    </source>
</evidence>
<dbReference type="InterPro" id="IPR003594">
    <property type="entry name" value="HATPase_dom"/>
</dbReference>
<comment type="catalytic activity">
    <reaction evidence="1">
        <text>ATP + protein L-histidine = ADP + protein N-phospho-L-histidine.</text>
        <dbReference type="EC" id="2.7.13.3"/>
    </reaction>
</comment>
<organism evidence="9 10">
    <name type="scientific">Aetokthonos hydrillicola Thurmond2011</name>
    <dbReference type="NCBI Taxonomy" id="2712845"/>
    <lineage>
        <taxon>Bacteria</taxon>
        <taxon>Bacillati</taxon>
        <taxon>Cyanobacteriota</taxon>
        <taxon>Cyanophyceae</taxon>
        <taxon>Nostocales</taxon>
        <taxon>Hapalosiphonaceae</taxon>
        <taxon>Aetokthonos</taxon>
    </lineage>
</organism>
<dbReference type="InterPro" id="IPR000719">
    <property type="entry name" value="Prot_kinase_dom"/>
</dbReference>
<feature type="coiled-coil region" evidence="6">
    <location>
        <begin position="1499"/>
        <end position="1526"/>
    </location>
</feature>
<dbReference type="SUPFAM" id="SSF56112">
    <property type="entry name" value="Protein kinase-like (PK-like)"/>
    <property type="match status" value="1"/>
</dbReference>
<dbReference type="Proteomes" id="UP000667802">
    <property type="component" value="Unassembled WGS sequence"/>
</dbReference>
<dbReference type="InterPro" id="IPR027417">
    <property type="entry name" value="P-loop_NTPase"/>
</dbReference>
<dbReference type="PANTHER" id="PTHR43642:SF1">
    <property type="entry name" value="HYBRID SIGNAL TRANSDUCTION HISTIDINE KINASE G"/>
    <property type="match status" value="1"/>
</dbReference>
<dbReference type="SUPFAM" id="SSF52540">
    <property type="entry name" value="P-loop containing nucleoside triphosphate hydrolases"/>
    <property type="match status" value="1"/>
</dbReference>
<dbReference type="InterPro" id="IPR004358">
    <property type="entry name" value="Sig_transdc_His_kin-like_C"/>
</dbReference>
<dbReference type="InterPro" id="IPR036097">
    <property type="entry name" value="HisK_dim/P_sf"/>
</dbReference>
<dbReference type="GO" id="GO:0000155">
    <property type="term" value="F:phosphorelay sensor kinase activity"/>
    <property type="evidence" value="ECO:0007669"/>
    <property type="project" value="InterPro"/>
</dbReference>
<dbReference type="Pfam" id="PF02518">
    <property type="entry name" value="HATPase_c"/>
    <property type="match status" value="1"/>
</dbReference>
<dbReference type="SMART" id="SM00387">
    <property type="entry name" value="HATPase_c"/>
    <property type="match status" value="1"/>
</dbReference>
<keyword evidence="4 9" id="KW-0418">Kinase</keyword>
<dbReference type="CDD" id="cd14014">
    <property type="entry name" value="STKc_PknB_like"/>
    <property type="match status" value="1"/>
</dbReference>
<dbReference type="InterPro" id="IPR008271">
    <property type="entry name" value="Ser/Thr_kinase_AS"/>
</dbReference>
<dbReference type="PROSITE" id="PS50109">
    <property type="entry name" value="HIS_KIN"/>
    <property type="match status" value="1"/>
</dbReference>
<keyword evidence="6" id="KW-0175">Coiled coil</keyword>
<keyword evidence="5" id="KW-0902">Two-component regulatory system</keyword>
<feature type="domain" description="Protein kinase" evidence="7">
    <location>
        <begin position="7"/>
        <end position="271"/>
    </location>
</feature>
<protein>
    <recommendedName>
        <fullName evidence="2">histidine kinase</fullName>
        <ecNumber evidence="2">2.7.13.3</ecNumber>
    </recommendedName>
</protein>
<name>A0AAP5I542_9CYAN</name>
<dbReference type="GO" id="GO:0005524">
    <property type="term" value="F:ATP binding"/>
    <property type="evidence" value="ECO:0007669"/>
    <property type="project" value="InterPro"/>
</dbReference>
<dbReference type="Pfam" id="PF01590">
    <property type="entry name" value="GAF"/>
    <property type="match status" value="1"/>
</dbReference>
<dbReference type="PRINTS" id="PR00344">
    <property type="entry name" value="BCTRLSENSOR"/>
</dbReference>
<keyword evidence="4 9" id="KW-0808">Transferase</keyword>
<dbReference type="EC" id="2.7.13.3" evidence="2"/>
<gene>
    <name evidence="9" type="ORF">G7B40_011610</name>
</gene>
<evidence type="ECO:0000256" key="5">
    <source>
        <dbReference type="ARBA" id="ARBA00023012"/>
    </source>
</evidence>
<keyword evidence="3" id="KW-0597">Phosphoprotein</keyword>
<dbReference type="SMART" id="SM00220">
    <property type="entry name" value="S_TKc"/>
    <property type="match status" value="1"/>
</dbReference>
<accession>A0AAP5I542</accession>
<dbReference type="PROSITE" id="PS00108">
    <property type="entry name" value="PROTEIN_KINASE_ST"/>
    <property type="match status" value="1"/>
</dbReference>
<dbReference type="Gene3D" id="3.40.50.300">
    <property type="entry name" value="P-loop containing nucleotide triphosphate hydrolases"/>
    <property type="match status" value="1"/>
</dbReference>
<evidence type="ECO:0000256" key="4">
    <source>
        <dbReference type="ARBA" id="ARBA00022777"/>
    </source>
</evidence>
<evidence type="ECO:0000259" key="8">
    <source>
        <dbReference type="PROSITE" id="PS50109"/>
    </source>
</evidence>
<keyword evidence="10" id="KW-1185">Reference proteome</keyword>
<dbReference type="SUPFAM" id="SSF55874">
    <property type="entry name" value="ATPase domain of HSP90 chaperone/DNA topoisomerase II/histidine kinase"/>
    <property type="match status" value="1"/>
</dbReference>
<dbReference type="InterPro" id="IPR053159">
    <property type="entry name" value="Hybrid_Histidine_Kinase"/>
</dbReference>
<dbReference type="InterPro" id="IPR041664">
    <property type="entry name" value="AAA_16"/>
</dbReference>
<evidence type="ECO:0000256" key="1">
    <source>
        <dbReference type="ARBA" id="ARBA00000085"/>
    </source>
</evidence>
<dbReference type="InterPro" id="IPR003661">
    <property type="entry name" value="HisK_dim/P_dom"/>
</dbReference>
<evidence type="ECO:0000256" key="2">
    <source>
        <dbReference type="ARBA" id="ARBA00012438"/>
    </source>
</evidence>
<dbReference type="PANTHER" id="PTHR43642">
    <property type="entry name" value="HYBRID SIGNAL TRANSDUCTION HISTIDINE KINASE G"/>
    <property type="match status" value="1"/>
</dbReference>
<dbReference type="InterPro" id="IPR011009">
    <property type="entry name" value="Kinase-like_dom_sf"/>
</dbReference>
<sequence>MASILGYKISEEIYNGSRTLVYRGSRLIDSLPVVIKLLKNPYPTFSELLSFRNQYTITKNLNSPLIVQTYSLEAYENGYVLVMEDFGGISLKQWGERNTQKSLEECLKIAIALCDALNVLYRERIIHKDIKPSNILINAQTKQVKLIDFSIASLLPRETQALVNPKVLEGTLAYISPEQTGRMNRLIDYRTDFYSLGVTFYELLAGELPFEANEAMELVHSHIAKIPDKLSNRKKDIPQVLCEIVMKLMAKNAEDRYQSALRLKFDLENCLAQLKETGRIESFDIAKRDLCDRFIIPDKLYGREAEVSTLLQAFDRVSKGTTEMMLVAGFSGIGKTAVVNEVHKPIVKQRGYFIKGKFDQFQRNIPFNGFVQAFRNLMGQLLTENDSQIQQWKNKILEILGENGQVIIDVVPELENIIGAQPPAVELSGTAAQNRFNLLFQKFTQLFTSLEHPLVIFLDDLQWADLASLKLMQLLMVDTGYLLLIGAYRDNEVNPGHPLMLNLNDIQRTHCTINTITLAPLNQEQLNQLVADTLKCKESLALPLSRLVFQKTQGNPFFATQFLKALQQENIIQFNFELGYWQCDIAQIKTQAVTDDVVNFMALQLGKLPRLTQQVLQIAACIGNQFDIATLAIVLEKSELETAKSLWKALQEGLILPISDVYKFYQGEDNERFILSPKDTSKRIAKYQFLHDRVQQAAYFLIPDDQKTPTHLKIGQLLLQNLSEIEQEEKLFDIVEHLNLAQELIVQPRERQALAELNLRAGVKARNSTAYPAARVYLQIGIDLLQANSWSHQYELALNLYLTSAEVSYLNGDFEGMEQQATLVLQQAKTVLDKVKIYEIQIAAKTLQSYVLEAIDVGRTALLQLGIELPKESDKAEIGKAVQTLANQLENIEVETLINLPLTNDAETQSAMHIMGILFAPVIQGMPSLLPWLSSKMVSLSLQFGNTISSTIGYALHGLVMSAFFADAVTGYAFGKVALNLLEKFNSQKIKPIVMFLFGNFIQPHREPLRDSIQTLKVAYDTGIDTGDFMHAGFSLATHSNSKFFSGEELDSFVKDMANYSVALAQIKQYAAQAYVNLGKQTAENLIEPVSQPHYLTGNTYSETVMLPKHRHDNDQTAIVEVYIYKLILAYIFGNYADAINYVAEAQLSLKAVSGSIFVPIFYFYAALTHLTRILNEPEKEQAEILAIVKTYQTILVQFAHHAPMNQQHKVDLVEAEKHRILGKNYEAADWYDRAIAGAKANKYIQEEALANELAAKFYLNLGREKFAELYMQQAYYCYAKWGAKAKIDDLEKLYPHLLKPIFDQKQINLHPQEKIISSSAQISSLSSTHISDALDFISVLKAAQTISSSIELDQLITNLTQITLENSGAKKSLLILPQDDIWQVRAVTSINSQNQIQTLLKPKSLDTFEDIPTTIINYVKNIQQPIVIDNCQTDIPGLIGEYMLTYQPQSVLCTPIINQGNLVAILYLENQTTSEVFTTERLEVINLLASQSAISLENARLYQKAQQALHDLQQAQLQIVQSEKMSALGNLVAGVAHEMNNPLGFISASLKQAKPIFSDIAEHLQIYQETFPNQSKKIQSHAEEIDLDYSLEDFPKMLGSMTTACERLTNISNSLRTFSRSDQDYKVPFDIHSGIDSTLLILKHRLKANAKRAAIEVVTNYANLPEIECFPGQLNQVFMNILGNAIDALEESNNGLTFEEIQLKSNLIKITTILVDNCVQIIIADNGIGIDETVKQKIFDHLFTTKHVGKGTGLGLAISRKIVEETHGGKLTCHSVFGEGTEFIIQIPL</sequence>